<dbReference type="Gene3D" id="3.40.50.410">
    <property type="entry name" value="von Willebrand factor, type A domain"/>
    <property type="match status" value="1"/>
</dbReference>
<keyword evidence="1" id="KW-1133">Transmembrane helix</keyword>
<dbReference type="AlphaFoldDB" id="A0A7X1GG61"/>
<dbReference type="EMBL" id="JACMYG010000021">
    <property type="protein sequence ID" value="MBC2691876.1"/>
    <property type="molecule type" value="Genomic_DNA"/>
</dbReference>
<gene>
    <name evidence="3" type="ORF">H7995_18955</name>
</gene>
<protein>
    <submittedName>
        <fullName evidence="3">DUF58 domain-containing protein</fullName>
    </submittedName>
</protein>
<evidence type="ECO:0000259" key="2">
    <source>
        <dbReference type="Pfam" id="PF01882"/>
    </source>
</evidence>
<dbReference type="RefSeq" id="WP_166590712.1">
    <property type="nucleotide sequence ID" value="NZ_CP130043.1"/>
</dbReference>
<organism evidence="3 4">
    <name type="scientific">Pseudomonas kielensis</name>
    <dbReference type="NCBI Taxonomy" id="2762577"/>
    <lineage>
        <taxon>Bacteria</taxon>
        <taxon>Pseudomonadati</taxon>
        <taxon>Pseudomonadota</taxon>
        <taxon>Gammaproteobacteria</taxon>
        <taxon>Pseudomonadales</taxon>
        <taxon>Pseudomonadaceae</taxon>
        <taxon>Pseudomonas</taxon>
    </lineage>
</organism>
<name>A0A7X1GG61_9PSED</name>
<dbReference type="Pfam" id="PF01882">
    <property type="entry name" value="DUF58"/>
    <property type="match status" value="1"/>
</dbReference>
<dbReference type="InterPro" id="IPR002881">
    <property type="entry name" value="DUF58"/>
</dbReference>
<evidence type="ECO:0000313" key="3">
    <source>
        <dbReference type="EMBL" id="MBC2691876.1"/>
    </source>
</evidence>
<proteinExistence type="predicted"/>
<dbReference type="Proteomes" id="UP000526003">
    <property type="component" value="Unassembled WGS sequence"/>
</dbReference>
<dbReference type="PANTHER" id="PTHR33608:SF3">
    <property type="entry name" value="SLR2013 PROTEIN"/>
    <property type="match status" value="1"/>
</dbReference>
<dbReference type="SUPFAM" id="SSF53300">
    <property type="entry name" value="vWA-like"/>
    <property type="match status" value="1"/>
</dbReference>
<comment type="caution">
    <text evidence="3">The sequence shown here is derived from an EMBL/GenBank/DDBJ whole genome shotgun (WGS) entry which is preliminary data.</text>
</comment>
<accession>A0A7X1GG61</accession>
<keyword evidence="4" id="KW-1185">Reference proteome</keyword>
<dbReference type="CDD" id="cd00198">
    <property type="entry name" value="vWFA"/>
    <property type="match status" value="1"/>
</dbReference>
<feature type="transmembrane region" description="Helical" evidence="1">
    <location>
        <begin position="38"/>
        <end position="58"/>
    </location>
</feature>
<evidence type="ECO:0000313" key="4">
    <source>
        <dbReference type="Proteomes" id="UP000526003"/>
    </source>
</evidence>
<dbReference type="InterPro" id="IPR036465">
    <property type="entry name" value="vWFA_dom_sf"/>
</dbReference>
<keyword evidence="1" id="KW-0812">Transmembrane</keyword>
<feature type="domain" description="DUF58" evidence="2">
    <location>
        <begin position="205"/>
        <end position="373"/>
    </location>
</feature>
<sequence>MKPTRLLLIWLATLLGLSIVQGALRALGIDPGPSLQAINWALLLALLVLALLDAAHLLRRPSPSIERRLSGSLALGRWAEVQVSVQHDYRQPLTVELFDHVPDGLSFEQLPHSLELQPGQTSQFSYRLRPLRRGHFSFQQCEINLPGPLGLWSARRYLKVNDSTRVYPDFAHLYGAQLLAVDSWISQLGVRQRQRRGQGLEFHQLREFREGDSLRQIDWKATARQRTPIAREYQDERDQQIIFMLDCGQHMRSQDGELSHFDHALNACLLLSYIALRQGDAVGLMTFASHQPRYLPPVKGLGQLKSLLNASYDLESCNRSADYQAAAFELLKKEKRQTLVIILTNLRNEDNEDLTLAINHLRKQHLVLVTSLRENILEKLLARPVNTLQEALDYCAVSDYLHTRMTTHAKLKLQGIPVVDTQPEKLGASLTSKYLNWKKSGAL</sequence>
<dbReference type="PANTHER" id="PTHR33608">
    <property type="entry name" value="BLL2464 PROTEIN"/>
    <property type="match status" value="1"/>
</dbReference>
<keyword evidence="1" id="KW-0472">Membrane</keyword>
<reference evidence="3 4" key="1">
    <citation type="submission" date="2020-08" db="EMBL/GenBank/DDBJ databases">
        <title>Pseudomonas sp. nov.</title>
        <authorList>
            <person name="Gieschler S."/>
            <person name="Fiedler G."/>
            <person name="Brinks E."/>
            <person name="Boehnlein C."/>
            <person name="Franz C.M.A.P."/>
            <person name="Kabisch J."/>
        </authorList>
    </citation>
    <scope>NUCLEOTIDE SEQUENCE [LARGE SCALE GENOMIC DNA]</scope>
    <source>
        <strain evidence="3 4">MBT-1</strain>
    </source>
</reference>
<evidence type="ECO:0000256" key="1">
    <source>
        <dbReference type="SAM" id="Phobius"/>
    </source>
</evidence>